<evidence type="ECO:0000313" key="1">
    <source>
        <dbReference type="EMBL" id="MBB4096203.1"/>
    </source>
</evidence>
<name>A0AB34Z0W7_9HYPH</name>
<gene>
    <name evidence="1" type="ORF">GGQ79_004761</name>
</gene>
<proteinExistence type="predicted"/>
<evidence type="ECO:0000313" key="2">
    <source>
        <dbReference type="Proteomes" id="UP000553980"/>
    </source>
</evidence>
<protein>
    <submittedName>
        <fullName evidence="1">Uncharacterized protein</fullName>
    </submittedName>
</protein>
<accession>A0AB34Z0W7</accession>
<sequence length="67" mass="6789">MRGILPIVTFVVAGPSGFHAAILAGLEAGGDGHALGTLLDLPPDDFDMAGVSSRVLTKRANIARCSA</sequence>
<reference evidence="1 2" key="1">
    <citation type="submission" date="2020-08" db="EMBL/GenBank/DDBJ databases">
        <title>Genomic Encyclopedia of Type Strains, Phase IV (KMG-IV): sequencing the most valuable type-strain genomes for metagenomic binning, comparative biology and taxonomic classification.</title>
        <authorList>
            <person name="Goeker M."/>
        </authorList>
    </citation>
    <scope>NUCLEOTIDE SEQUENCE [LARGE SCALE GENOMIC DNA]</scope>
    <source>
        <strain evidence="1 2">DSM 23868</strain>
    </source>
</reference>
<organism evidence="1 2">
    <name type="scientific">Brucella pecoris</name>
    <dbReference type="NCBI Taxonomy" id="867683"/>
    <lineage>
        <taxon>Bacteria</taxon>
        <taxon>Pseudomonadati</taxon>
        <taxon>Pseudomonadota</taxon>
        <taxon>Alphaproteobacteria</taxon>
        <taxon>Hyphomicrobiales</taxon>
        <taxon>Brucellaceae</taxon>
        <taxon>Brucella/Ochrobactrum group</taxon>
        <taxon>Brucella</taxon>
    </lineage>
</organism>
<keyword evidence="2" id="KW-1185">Reference proteome</keyword>
<comment type="caution">
    <text evidence="1">The sequence shown here is derived from an EMBL/GenBank/DDBJ whole genome shotgun (WGS) entry which is preliminary data.</text>
</comment>
<dbReference type="AlphaFoldDB" id="A0AB34Z0W7"/>
<dbReference type="EMBL" id="JACIEX010000022">
    <property type="protein sequence ID" value="MBB4096203.1"/>
    <property type="molecule type" value="Genomic_DNA"/>
</dbReference>
<dbReference type="RefSeq" id="WP_158295742.1">
    <property type="nucleotide sequence ID" value="NZ_JACIEX010000022.1"/>
</dbReference>
<dbReference type="Proteomes" id="UP000553980">
    <property type="component" value="Unassembled WGS sequence"/>
</dbReference>